<evidence type="ECO:0000256" key="2">
    <source>
        <dbReference type="ARBA" id="ARBA00004162"/>
    </source>
</evidence>
<dbReference type="OrthoDB" id="5616092at2"/>
<keyword evidence="5 10" id="KW-0145">Chemotaxis</keyword>
<dbReference type="PANTHER" id="PTHR35091">
    <property type="entry name" value="FLAGELLAR PROTEIN FLIL"/>
    <property type="match status" value="1"/>
</dbReference>
<evidence type="ECO:0000256" key="8">
    <source>
        <dbReference type="ARBA" id="ARBA00022989"/>
    </source>
</evidence>
<comment type="subcellular location">
    <subcellularLocation>
        <location evidence="10">Cell inner membrane</location>
    </subcellularLocation>
    <subcellularLocation>
        <location evidence="2">Cell membrane</location>
        <topology evidence="2">Single-pass membrane protein</topology>
    </subcellularLocation>
</comment>
<comment type="similarity">
    <text evidence="3 10">Belongs to the FliL family.</text>
</comment>
<dbReference type="GO" id="GO:0009425">
    <property type="term" value="C:bacterial-type flagellum basal body"/>
    <property type="evidence" value="ECO:0007669"/>
    <property type="project" value="InterPro"/>
</dbReference>
<gene>
    <name evidence="11" type="ORF">GCM10011403_01930</name>
</gene>
<dbReference type="GO" id="GO:0071978">
    <property type="term" value="P:bacterial-type flagellum-dependent swarming motility"/>
    <property type="evidence" value="ECO:0007669"/>
    <property type="project" value="TreeGrafter"/>
</dbReference>
<proteinExistence type="inferred from homology"/>
<protein>
    <recommendedName>
        <fullName evidence="10">Flagellar protein FliL</fullName>
    </recommendedName>
</protein>
<dbReference type="GO" id="GO:0005886">
    <property type="term" value="C:plasma membrane"/>
    <property type="evidence" value="ECO:0007669"/>
    <property type="project" value="UniProtKB-SubCell"/>
</dbReference>
<organism evidence="11 12">
    <name type="scientific">Pseudohongiella nitratireducens</name>
    <dbReference type="NCBI Taxonomy" id="1768907"/>
    <lineage>
        <taxon>Bacteria</taxon>
        <taxon>Pseudomonadati</taxon>
        <taxon>Pseudomonadota</taxon>
        <taxon>Gammaproteobacteria</taxon>
        <taxon>Pseudomonadales</taxon>
        <taxon>Pseudohongiellaceae</taxon>
        <taxon>Pseudohongiella</taxon>
    </lineage>
</organism>
<evidence type="ECO:0000256" key="3">
    <source>
        <dbReference type="ARBA" id="ARBA00008281"/>
    </source>
</evidence>
<evidence type="ECO:0000256" key="6">
    <source>
        <dbReference type="ARBA" id="ARBA00022692"/>
    </source>
</evidence>
<keyword evidence="10" id="KW-0997">Cell inner membrane</keyword>
<dbReference type="PANTHER" id="PTHR35091:SF2">
    <property type="entry name" value="FLAGELLAR PROTEIN FLIL"/>
    <property type="match status" value="1"/>
</dbReference>
<evidence type="ECO:0000256" key="5">
    <source>
        <dbReference type="ARBA" id="ARBA00022500"/>
    </source>
</evidence>
<evidence type="ECO:0000256" key="7">
    <source>
        <dbReference type="ARBA" id="ARBA00022779"/>
    </source>
</evidence>
<evidence type="ECO:0000256" key="4">
    <source>
        <dbReference type="ARBA" id="ARBA00022475"/>
    </source>
</evidence>
<dbReference type="InterPro" id="IPR005503">
    <property type="entry name" value="FliL"/>
</dbReference>
<name>A0A917LQ49_9GAMM</name>
<keyword evidence="4" id="KW-1003">Cell membrane</keyword>
<evidence type="ECO:0000256" key="10">
    <source>
        <dbReference type="RuleBase" id="RU364125"/>
    </source>
</evidence>
<keyword evidence="8" id="KW-1133">Transmembrane helix</keyword>
<evidence type="ECO:0000256" key="9">
    <source>
        <dbReference type="ARBA" id="ARBA00023136"/>
    </source>
</evidence>
<keyword evidence="6" id="KW-0812">Transmembrane</keyword>
<sequence>MKKIILIVAVIVVLVAAGLAAWLLFLRPAPEDAAAETEEAVAEEAGVHSGPVQYLELAPSFVVNFPHQGRQRYMQASLSVMSRDSEAIAAVSRHMPLIRHNLINLFSAQLLLVFEDPSGIERLRQLATAEVQQVLINEIGREGIEEVLFTDFVMQ</sequence>
<reference evidence="11" key="1">
    <citation type="journal article" date="2014" name="Int. J. Syst. Evol. Microbiol.">
        <title>Complete genome sequence of Corynebacterium casei LMG S-19264T (=DSM 44701T), isolated from a smear-ripened cheese.</title>
        <authorList>
            <consortium name="US DOE Joint Genome Institute (JGI-PGF)"/>
            <person name="Walter F."/>
            <person name="Albersmeier A."/>
            <person name="Kalinowski J."/>
            <person name="Ruckert C."/>
        </authorList>
    </citation>
    <scope>NUCLEOTIDE SEQUENCE</scope>
    <source>
        <strain evidence="11">CGMCC 1.15425</strain>
    </source>
</reference>
<dbReference type="EMBL" id="BMIY01000001">
    <property type="protein sequence ID" value="GGG48481.1"/>
    <property type="molecule type" value="Genomic_DNA"/>
</dbReference>
<dbReference type="Proteomes" id="UP000627715">
    <property type="component" value="Unassembled WGS sequence"/>
</dbReference>
<reference evidence="11" key="2">
    <citation type="submission" date="2020-09" db="EMBL/GenBank/DDBJ databases">
        <authorList>
            <person name="Sun Q."/>
            <person name="Zhou Y."/>
        </authorList>
    </citation>
    <scope>NUCLEOTIDE SEQUENCE</scope>
    <source>
        <strain evidence="11">CGMCC 1.15425</strain>
    </source>
</reference>
<dbReference type="AlphaFoldDB" id="A0A917LQ49"/>
<accession>A0A917LQ49</accession>
<keyword evidence="9 10" id="KW-0472">Membrane</keyword>
<dbReference type="RefSeq" id="WP_068812572.1">
    <property type="nucleotide sequence ID" value="NZ_BMIY01000001.1"/>
</dbReference>
<evidence type="ECO:0000256" key="1">
    <source>
        <dbReference type="ARBA" id="ARBA00002254"/>
    </source>
</evidence>
<comment type="function">
    <text evidence="1 10">Controls the rotational direction of flagella during chemotaxis.</text>
</comment>
<evidence type="ECO:0000313" key="12">
    <source>
        <dbReference type="Proteomes" id="UP000627715"/>
    </source>
</evidence>
<evidence type="ECO:0000313" key="11">
    <source>
        <dbReference type="EMBL" id="GGG48481.1"/>
    </source>
</evidence>
<keyword evidence="12" id="KW-1185">Reference proteome</keyword>
<comment type="caution">
    <text evidence="11">The sequence shown here is derived from an EMBL/GenBank/DDBJ whole genome shotgun (WGS) entry which is preliminary data.</text>
</comment>
<dbReference type="GO" id="GO:0006935">
    <property type="term" value="P:chemotaxis"/>
    <property type="evidence" value="ECO:0007669"/>
    <property type="project" value="UniProtKB-KW"/>
</dbReference>
<keyword evidence="7 10" id="KW-0283">Flagellar rotation</keyword>
<dbReference type="Pfam" id="PF03748">
    <property type="entry name" value="FliL"/>
    <property type="match status" value="1"/>
</dbReference>